<proteinExistence type="inferred from homology"/>
<evidence type="ECO:0000256" key="1">
    <source>
        <dbReference type="ARBA" id="ARBA00004533"/>
    </source>
</evidence>
<evidence type="ECO:0000256" key="7">
    <source>
        <dbReference type="ARBA" id="ARBA00022692"/>
    </source>
</evidence>
<name>A0A1Y6INT1_9VIBR</name>
<evidence type="ECO:0000313" key="16">
    <source>
        <dbReference type="EMBL" id="MDW6003877.1"/>
    </source>
</evidence>
<dbReference type="SMART" id="SM00304">
    <property type="entry name" value="HAMP"/>
    <property type="match status" value="2"/>
</dbReference>
<dbReference type="InterPro" id="IPR004090">
    <property type="entry name" value="Chemotax_Me-accpt_rcpt"/>
</dbReference>
<dbReference type="Proteomes" id="UP001283366">
    <property type="component" value="Unassembled WGS sequence"/>
</dbReference>
<evidence type="ECO:0000256" key="8">
    <source>
        <dbReference type="ARBA" id="ARBA00022989"/>
    </source>
</evidence>
<evidence type="ECO:0000313" key="17">
    <source>
        <dbReference type="EMBL" id="SMR99329.1"/>
    </source>
</evidence>
<evidence type="ECO:0000256" key="4">
    <source>
        <dbReference type="ARBA" id="ARBA00022481"/>
    </source>
</evidence>
<dbReference type="PROSITE" id="PS50885">
    <property type="entry name" value="HAMP"/>
    <property type="match status" value="1"/>
</dbReference>
<keyword evidence="5" id="KW-0145">Chemotaxis</keyword>
<dbReference type="CDD" id="cd06225">
    <property type="entry name" value="HAMP"/>
    <property type="match status" value="1"/>
</dbReference>
<dbReference type="EMBL" id="JAWRCO010000001">
    <property type="protein sequence ID" value="MDW6003877.1"/>
    <property type="molecule type" value="Genomic_DNA"/>
</dbReference>
<dbReference type="SUPFAM" id="SSF58104">
    <property type="entry name" value="Methyl-accepting chemotaxis protein (MCP) signaling domain"/>
    <property type="match status" value="1"/>
</dbReference>
<protein>
    <submittedName>
        <fullName evidence="16 17">Methyl-accepting chemotaxis protein</fullName>
    </submittedName>
</protein>
<evidence type="ECO:0000256" key="13">
    <source>
        <dbReference type="SAM" id="Phobius"/>
    </source>
</evidence>
<sequence length="627" mass="68185">MKLTLKQKLIMASISGGLLMAIALTWLSEHQLYQETRNGVYERAKSLSTAAATGISGWIKTKQEITSSADEYAKTSNVVPHLQQARLAGGFDDIYYGTVNGEMFRSHPERNKAGYDPRQRPWYKAAVQSGSQVVTKAYVGASTGALMVTIAEPIMKDGNLAGVVGADVLIDQIISDVLNLDAGENAYTMLIDSRESNFLAHPDKGMTLKPISELSSALSMRSILQAADSEQMLPLTINGKEKWFYFTRVPESSWIFAVEVDRSTEELSFQHTFLWLLFIAAVITVLVIILVSWLVSFLIKDLRQVSEALAEIASGDGDLTQRLMPRTEDEVGQLANNFNKFVSNMHAMVSKLSMIAASLSEQARHAAEHSGTSSRRISHQQDEINMVATAINEMASATQEIAGNAEHTAQNSNDAVTSCLDGAQQVSKTQASILSLANEVQVATDVIRELDAHSNQISSILATIQEIAEQTNLLALNAAIEAARAGEQGRGFAVVADEVRLLSQRTHASTEEIQQMISTLQTTTGKAVKMMSESSTLANHSVDEANAAESSLAIIRDAVTQISDMATQIASAAEEQASVTSEITRNTEGIRNVSNEFAIEAEDAAQQSAELSRLSHELEKEIRQFKL</sequence>
<evidence type="ECO:0000313" key="18">
    <source>
        <dbReference type="Proteomes" id="UP000196125"/>
    </source>
</evidence>
<keyword evidence="3" id="KW-1003">Cell membrane</keyword>
<dbReference type="GO" id="GO:0005886">
    <property type="term" value="C:plasma membrane"/>
    <property type="evidence" value="ECO:0007669"/>
    <property type="project" value="UniProtKB-SubCell"/>
</dbReference>
<dbReference type="PANTHER" id="PTHR32089:SF117">
    <property type="entry name" value="METHYL ACCEPTING SENSORY TRANSDUCER WITH CACHE_1 SMALL MOLECULE BINDING DOMAIN"/>
    <property type="match status" value="1"/>
</dbReference>
<keyword evidence="19" id="KW-1185">Reference proteome</keyword>
<comment type="subcellular location">
    <subcellularLocation>
        <location evidence="1">Cell inner membrane</location>
    </subcellularLocation>
    <subcellularLocation>
        <location evidence="2">Cell membrane</location>
        <topology evidence="2">Multi-pass membrane protein</topology>
    </subcellularLocation>
</comment>
<keyword evidence="10 12" id="KW-0807">Transducer</keyword>
<dbReference type="InterPro" id="IPR029151">
    <property type="entry name" value="Sensor-like_sf"/>
</dbReference>
<feature type="transmembrane region" description="Helical" evidence="13">
    <location>
        <begin position="273"/>
        <end position="299"/>
    </location>
</feature>
<dbReference type="GO" id="GO:0007165">
    <property type="term" value="P:signal transduction"/>
    <property type="evidence" value="ECO:0007669"/>
    <property type="project" value="UniProtKB-KW"/>
</dbReference>
<feature type="domain" description="HAMP" evidence="15">
    <location>
        <begin position="296"/>
        <end position="350"/>
    </location>
</feature>
<dbReference type="SMART" id="SM00283">
    <property type="entry name" value="MA"/>
    <property type="match status" value="1"/>
</dbReference>
<dbReference type="SUPFAM" id="SSF103190">
    <property type="entry name" value="Sensory domain-like"/>
    <property type="match status" value="1"/>
</dbReference>
<dbReference type="Gene3D" id="1.10.287.950">
    <property type="entry name" value="Methyl-accepting chemotaxis protein"/>
    <property type="match status" value="1"/>
</dbReference>
<dbReference type="GO" id="GO:0043200">
    <property type="term" value="P:response to amino acid"/>
    <property type="evidence" value="ECO:0007669"/>
    <property type="project" value="UniProtKB-ARBA"/>
</dbReference>
<gene>
    <name evidence="17" type="primary">pctC_2</name>
    <name evidence="16" type="ORF">SBX37_13550</name>
    <name evidence="17" type="ORF">VIM7927_00554</name>
</gene>
<evidence type="ECO:0000256" key="12">
    <source>
        <dbReference type="PROSITE-ProRule" id="PRU00284"/>
    </source>
</evidence>
<evidence type="ECO:0000256" key="5">
    <source>
        <dbReference type="ARBA" id="ARBA00022500"/>
    </source>
</evidence>
<evidence type="ECO:0000256" key="10">
    <source>
        <dbReference type="ARBA" id="ARBA00023224"/>
    </source>
</evidence>
<dbReference type="GO" id="GO:0006935">
    <property type="term" value="P:chemotaxis"/>
    <property type="evidence" value="ECO:0007669"/>
    <property type="project" value="UniProtKB-KW"/>
</dbReference>
<dbReference type="Pfam" id="PF00672">
    <property type="entry name" value="HAMP"/>
    <property type="match status" value="1"/>
</dbReference>
<dbReference type="FunFam" id="3.30.450.20:FF:000048">
    <property type="entry name" value="Methyl-accepting chemotaxis protein"/>
    <property type="match status" value="1"/>
</dbReference>
<comment type="similarity">
    <text evidence="11">Belongs to the methyl-accepting chemotaxis (MCP) protein family.</text>
</comment>
<evidence type="ECO:0000256" key="11">
    <source>
        <dbReference type="ARBA" id="ARBA00029447"/>
    </source>
</evidence>
<dbReference type="PROSITE" id="PS50111">
    <property type="entry name" value="CHEMOTAXIS_TRANSDUC_2"/>
    <property type="match status" value="1"/>
</dbReference>
<dbReference type="RefSeq" id="WP_087479367.1">
    <property type="nucleotide sequence ID" value="NZ_AP024883.1"/>
</dbReference>
<feature type="transmembrane region" description="Helical" evidence="13">
    <location>
        <begin position="9"/>
        <end position="27"/>
    </location>
</feature>
<evidence type="ECO:0000256" key="3">
    <source>
        <dbReference type="ARBA" id="ARBA00022475"/>
    </source>
</evidence>
<dbReference type="PRINTS" id="PR00260">
    <property type="entry name" value="CHEMTRNSDUCR"/>
</dbReference>
<keyword evidence="7 13" id="KW-0812">Transmembrane</keyword>
<keyword evidence="4" id="KW-0488">Methylation</keyword>
<evidence type="ECO:0000256" key="6">
    <source>
        <dbReference type="ARBA" id="ARBA00022519"/>
    </source>
</evidence>
<dbReference type="InterPro" id="IPR004089">
    <property type="entry name" value="MCPsignal_dom"/>
</dbReference>
<reference evidence="17 18" key="1">
    <citation type="submission" date="2017-05" db="EMBL/GenBank/DDBJ databases">
        <authorList>
            <person name="Song R."/>
            <person name="Chenine A.L."/>
            <person name="Ruprecht R.M."/>
        </authorList>
    </citation>
    <scope>NUCLEOTIDE SEQUENCE [LARGE SCALE GENOMIC DNA]</scope>
    <source>
        <strain evidence="17 18">CECT 7927</strain>
    </source>
</reference>
<dbReference type="AlphaFoldDB" id="A0A1Y6INT1"/>
<dbReference type="CDD" id="cd11386">
    <property type="entry name" value="MCP_signal"/>
    <property type="match status" value="1"/>
</dbReference>
<dbReference type="InterPro" id="IPR003660">
    <property type="entry name" value="HAMP_dom"/>
</dbReference>
<accession>A0A1Y6INT1</accession>
<dbReference type="InterPro" id="IPR033479">
    <property type="entry name" value="dCache_1"/>
</dbReference>
<feature type="domain" description="Methyl-accepting transducer" evidence="14">
    <location>
        <begin position="355"/>
        <end position="591"/>
    </location>
</feature>
<organism evidence="17 18">
    <name type="scientific">Vibrio mangrovi</name>
    <dbReference type="NCBI Taxonomy" id="474394"/>
    <lineage>
        <taxon>Bacteria</taxon>
        <taxon>Pseudomonadati</taxon>
        <taxon>Pseudomonadota</taxon>
        <taxon>Gammaproteobacteria</taxon>
        <taxon>Vibrionales</taxon>
        <taxon>Vibrionaceae</taxon>
        <taxon>Vibrio</taxon>
    </lineage>
</organism>
<reference evidence="16 19" key="2">
    <citation type="submission" date="2023-11" db="EMBL/GenBank/DDBJ databases">
        <title>Plant-associative lifestyle of Vibrio porteresiae and its evolutionary dynamics.</title>
        <authorList>
            <person name="Rameshkumar N."/>
            <person name="Kirti K."/>
        </authorList>
    </citation>
    <scope>NUCLEOTIDE SEQUENCE [LARGE SCALE GENOMIC DNA]</scope>
    <source>
        <strain evidence="16 19">MSSRF38</strain>
    </source>
</reference>
<evidence type="ECO:0000256" key="9">
    <source>
        <dbReference type="ARBA" id="ARBA00023136"/>
    </source>
</evidence>
<dbReference type="PANTHER" id="PTHR32089">
    <property type="entry name" value="METHYL-ACCEPTING CHEMOTAXIS PROTEIN MCPB"/>
    <property type="match status" value="1"/>
</dbReference>
<dbReference type="CDD" id="cd12912">
    <property type="entry name" value="PDC2_MCP_like"/>
    <property type="match status" value="1"/>
</dbReference>
<keyword evidence="9 13" id="KW-0472">Membrane</keyword>
<dbReference type="EMBL" id="FXXI01000001">
    <property type="protein sequence ID" value="SMR99329.1"/>
    <property type="molecule type" value="Genomic_DNA"/>
</dbReference>
<dbReference type="CDD" id="cd12913">
    <property type="entry name" value="PDC1_MCP_like"/>
    <property type="match status" value="1"/>
</dbReference>
<dbReference type="Pfam" id="PF02743">
    <property type="entry name" value="dCache_1"/>
    <property type="match status" value="1"/>
</dbReference>
<dbReference type="FunFam" id="1.10.287.950:FF:000001">
    <property type="entry name" value="Methyl-accepting chemotaxis sensory transducer"/>
    <property type="match status" value="1"/>
</dbReference>
<dbReference type="Proteomes" id="UP000196125">
    <property type="component" value="Unassembled WGS sequence"/>
</dbReference>
<dbReference type="GO" id="GO:0004888">
    <property type="term" value="F:transmembrane signaling receptor activity"/>
    <property type="evidence" value="ECO:0007669"/>
    <property type="project" value="InterPro"/>
</dbReference>
<evidence type="ECO:0000259" key="14">
    <source>
        <dbReference type="PROSITE" id="PS50111"/>
    </source>
</evidence>
<dbReference type="OrthoDB" id="2489132at2"/>
<evidence type="ECO:0000259" key="15">
    <source>
        <dbReference type="PROSITE" id="PS50885"/>
    </source>
</evidence>
<dbReference type="Gene3D" id="3.30.450.20">
    <property type="entry name" value="PAS domain"/>
    <property type="match status" value="2"/>
</dbReference>
<dbReference type="GO" id="GO:0016597">
    <property type="term" value="F:amino acid binding"/>
    <property type="evidence" value="ECO:0007669"/>
    <property type="project" value="UniProtKB-ARBA"/>
</dbReference>
<dbReference type="Pfam" id="PF00015">
    <property type="entry name" value="MCPsignal"/>
    <property type="match status" value="1"/>
</dbReference>
<keyword evidence="8 13" id="KW-1133">Transmembrane helix</keyword>
<evidence type="ECO:0000313" key="19">
    <source>
        <dbReference type="Proteomes" id="UP001283366"/>
    </source>
</evidence>
<evidence type="ECO:0000256" key="2">
    <source>
        <dbReference type="ARBA" id="ARBA00004651"/>
    </source>
</evidence>
<keyword evidence="6" id="KW-0997">Cell inner membrane</keyword>